<comment type="caution">
    <text evidence="2">The sequence shown here is derived from an EMBL/GenBank/DDBJ whole genome shotgun (WGS) entry which is preliminary data.</text>
</comment>
<dbReference type="RefSeq" id="WP_184465177.1">
    <property type="nucleotide sequence ID" value="NZ_JACHHW010000018.1"/>
</dbReference>
<proteinExistence type="predicted"/>
<feature type="region of interest" description="Disordered" evidence="1">
    <location>
        <begin position="1"/>
        <end position="20"/>
    </location>
</feature>
<evidence type="ECO:0000256" key="1">
    <source>
        <dbReference type="SAM" id="MobiDB-lite"/>
    </source>
</evidence>
<gene>
    <name evidence="2" type="ORF">HNQ57_003550</name>
</gene>
<dbReference type="Proteomes" id="UP000536640">
    <property type="component" value="Unassembled WGS sequence"/>
</dbReference>
<sequence>MVKRRTPLATATPRQEPSAEQIEAFASGVDGGTKQLTTVEPDKSLSPKASRDYKAIRVPFNKYEFEALGILATKTGRSKLNTIRHALLRLADEESEQS</sequence>
<organism evidence="2 3">
    <name type="scientific">Zhongshania antarctica</name>
    <dbReference type="NCBI Taxonomy" id="641702"/>
    <lineage>
        <taxon>Bacteria</taxon>
        <taxon>Pseudomonadati</taxon>
        <taxon>Pseudomonadota</taxon>
        <taxon>Gammaproteobacteria</taxon>
        <taxon>Cellvibrionales</taxon>
        <taxon>Spongiibacteraceae</taxon>
        <taxon>Zhongshania</taxon>
    </lineage>
</organism>
<feature type="region of interest" description="Disordered" evidence="1">
    <location>
        <begin position="27"/>
        <end position="46"/>
    </location>
</feature>
<evidence type="ECO:0000313" key="3">
    <source>
        <dbReference type="Proteomes" id="UP000536640"/>
    </source>
</evidence>
<name>A0A840R8N1_9GAMM</name>
<evidence type="ECO:0000313" key="2">
    <source>
        <dbReference type="EMBL" id="MBB5189247.1"/>
    </source>
</evidence>
<reference evidence="2 3" key="1">
    <citation type="submission" date="2020-08" db="EMBL/GenBank/DDBJ databases">
        <title>Genomic Encyclopedia of Type Strains, Phase IV (KMG-IV): sequencing the most valuable type-strain genomes for metagenomic binning, comparative biology and taxonomic classification.</title>
        <authorList>
            <person name="Goeker M."/>
        </authorList>
    </citation>
    <scope>NUCLEOTIDE SEQUENCE [LARGE SCALE GENOMIC DNA]</scope>
    <source>
        <strain evidence="2 3">DSM 25701</strain>
    </source>
</reference>
<keyword evidence="3" id="KW-1185">Reference proteome</keyword>
<accession>A0A840R8N1</accession>
<protein>
    <submittedName>
        <fullName evidence="2">Uncharacterized protein</fullName>
    </submittedName>
</protein>
<dbReference type="AlphaFoldDB" id="A0A840R8N1"/>
<dbReference type="EMBL" id="JACHHW010000018">
    <property type="protein sequence ID" value="MBB5189247.1"/>
    <property type="molecule type" value="Genomic_DNA"/>
</dbReference>